<dbReference type="NCBIfam" id="TIGR02645">
    <property type="entry name" value="ARCH_P_rylase"/>
    <property type="match status" value="1"/>
</dbReference>
<dbReference type="SUPFAM" id="SSF47648">
    <property type="entry name" value="Nucleoside phosphorylase/phosphoribosyltransferase N-terminal domain"/>
    <property type="match status" value="1"/>
</dbReference>
<dbReference type="Pfam" id="PF02885">
    <property type="entry name" value="Glycos_trans_3N"/>
    <property type="match status" value="1"/>
</dbReference>
<dbReference type="InterPro" id="IPR035902">
    <property type="entry name" value="Nuc_phospho_transferase"/>
</dbReference>
<dbReference type="InterPro" id="IPR017872">
    <property type="entry name" value="Pyrmidine_PPase_CS"/>
</dbReference>
<dbReference type="PROSITE" id="PS00647">
    <property type="entry name" value="THYMID_PHOSPHORYLASE"/>
    <property type="match status" value="1"/>
</dbReference>
<evidence type="ECO:0000256" key="1">
    <source>
        <dbReference type="ARBA" id="ARBA00022676"/>
    </source>
</evidence>
<gene>
    <name evidence="4" type="ORF">UW22_C0025G0005</name>
</gene>
<evidence type="ECO:0000259" key="3">
    <source>
        <dbReference type="SMART" id="SM00941"/>
    </source>
</evidence>
<accession>A0A0G1GSD7</accession>
<dbReference type="SMART" id="SM00941">
    <property type="entry name" value="PYNP_C"/>
    <property type="match status" value="1"/>
</dbReference>
<evidence type="ECO:0000313" key="4">
    <source>
        <dbReference type="EMBL" id="KKT37510.1"/>
    </source>
</evidence>
<dbReference type="InterPro" id="IPR036320">
    <property type="entry name" value="Glycosyl_Trfase_fam3_N_dom_sf"/>
</dbReference>
<dbReference type="InterPro" id="IPR036566">
    <property type="entry name" value="PYNP-like_C_sf"/>
</dbReference>
<dbReference type="InterPro" id="IPR013102">
    <property type="entry name" value="PYNP_C"/>
</dbReference>
<protein>
    <recommendedName>
        <fullName evidence="3">Pyrimidine nucleoside phosphorylase C-terminal domain-containing protein</fullName>
    </recommendedName>
</protein>
<dbReference type="NCBIfam" id="NF003338">
    <property type="entry name" value="PRK04350.1"/>
    <property type="match status" value="1"/>
</dbReference>
<comment type="caution">
    <text evidence="4">The sequence shown here is derived from an EMBL/GenBank/DDBJ whole genome shotgun (WGS) entry which is preliminary data.</text>
</comment>
<dbReference type="InterPro" id="IPR000312">
    <property type="entry name" value="Glycosyl_Trfase_fam3"/>
</dbReference>
<dbReference type="GO" id="GO:0005829">
    <property type="term" value="C:cytosol"/>
    <property type="evidence" value="ECO:0007669"/>
    <property type="project" value="TreeGrafter"/>
</dbReference>
<dbReference type="InterPro" id="IPR013466">
    <property type="entry name" value="Thymidine/AMP_Pase"/>
</dbReference>
<dbReference type="Proteomes" id="UP000034617">
    <property type="component" value="Unassembled WGS sequence"/>
</dbReference>
<dbReference type="SUPFAM" id="SSF52418">
    <property type="entry name" value="Nucleoside phosphorylase/phosphoribosyltransferase catalytic domain"/>
    <property type="match status" value="1"/>
</dbReference>
<dbReference type="GO" id="GO:0006213">
    <property type="term" value="P:pyrimidine nucleoside metabolic process"/>
    <property type="evidence" value="ECO:0007669"/>
    <property type="project" value="InterPro"/>
</dbReference>
<keyword evidence="2" id="KW-0808">Transferase</keyword>
<dbReference type="Pfam" id="PF07831">
    <property type="entry name" value="PYNP_C"/>
    <property type="match status" value="1"/>
</dbReference>
<dbReference type="Gene3D" id="1.20.970.50">
    <property type="match status" value="1"/>
</dbReference>
<dbReference type="PANTHER" id="PTHR10515">
    <property type="entry name" value="THYMIDINE PHOSPHORYLASE"/>
    <property type="match status" value="1"/>
</dbReference>
<dbReference type="PANTHER" id="PTHR10515:SF0">
    <property type="entry name" value="THYMIDINE PHOSPHORYLASE"/>
    <property type="match status" value="1"/>
</dbReference>
<keyword evidence="1" id="KW-0328">Glycosyltransferase</keyword>
<organism evidence="4 5">
    <name type="scientific">Candidatus Gottesmanbacteria bacterium GW2011_GWB1_44_11c</name>
    <dbReference type="NCBI Taxonomy" id="1618447"/>
    <lineage>
        <taxon>Bacteria</taxon>
        <taxon>Candidatus Gottesmaniibacteriota</taxon>
    </lineage>
</organism>
<dbReference type="InterPro" id="IPR017459">
    <property type="entry name" value="Glycosyl_Trfase_fam3_N_dom"/>
</dbReference>
<dbReference type="PATRIC" id="fig|1618447.3.peg.697"/>
<dbReference type="GO" id="GO:0006206">
    <property type="term" value="P:pyrimidine nucleobase metabolic process"/>
    <property type="evidence" value="ECO:0007669"/>
    <property type="project" value="InterPro"/>
</dbReference>
<dbReference type="InterPro" id="IPR000053">
    <property type="entry name" value="Thymidine/pyrmidine_PPase"/>
</dbReference>
<dbReference type="GO" id="GO:0004645">
    <property type="term" value="F:1,4-alpha-oligoglucan phosphorylase activity"/>
    <property type="evidence" value="ECO:0007669"/>
    <property type="project" value="InterPro"/>
</dbReference>
<dbReference type="Gene3D" id="3.90.1170.30">
    <property type="entry name" value="Pyrimidine nucleoside phosphorylase-like, C-terminal domain"/>
    <property type="match status" value="1"/>
</dbReference>
<dbReference type="AlphaFoldDB" id="A0A0G1GSD7"/>
<evidence type="ECO:0000256" key="2">
    <source>
        <dbReference type="ARBA" id="ARBA00022679"/>
    </source>
</evidence>
<dbReference type="Pfam" id="PF00591">
    <property type="entry name" value="Glycos_transf_3"/>
    <property type="match status" value="1"/>
</dbReference>
<dbReference type="EMBL" id="LCHM01000025">
    <property type="protein sequence ID" value="KKT37510.1"/>
    <property type="molecule type" value="Genomic_DNA"/>
</dbReference>
<feature type="domain" description="Pyrimidine nucleoside phosphorylase C-terminal" evidence="3">
    <location>
        <begin position="350"/>
        <end position="416"/>
    </location>
</feature>
<proteinExistence type="predicted"/>
<name>A0A0G1GSD7_9BACT</name>
<evidence type="ECO:0000313" key="5">
    <source>
        <dbReference type="Proteomes" id="UP000034617"/>
    </source>
</evidence>
<dbReference type="GO" id="GO:0016763">
    <property type="term" value="F:pentosyltransferase activity"/>
    <property type="evidence" value="ECO:0007669"/>
    <property type="project" value="InterPro"/>
</dbReference>
<dbReference type="Gene3D" id="3.40.1030.10">
    <property type="entry name" value="Nucleoside phosphorylase/phosphoribosyltransferase catalytic domain"/>
    <property type="match status" value="1"/>
</dbReference>
<dbReference type="SUPFAM" id="SSF54680">
    <property type="entry name" value="Pyrimidine nucleoside phosphorylase C-terminal domain"/>
    <property type="match status" value="1"/>
</dbReference>
<sequence>MKQNAGHVAVEAIKKKLLGKTLSYREIFSIMDEISHERLGDVLTTYFAAAGFTEGFTPEELYYMTKAMVATGEKLHFDGIVADKHSTGGVAGTRTTMILVPIIAAAGFTIPKNSSRAITSPSGTADTMEVLSPVTFSIKEIEKIVHKVGGCIVWGGHLGLAPADDVIIQIEQPIAFESYDKIIVAVMAKKIASGATHVIFDVPVGPTMKIQHFRDAEIIAKKFAFLAEKFHITVVTDINETRQNAGRGVGPILEAKDVLQVLEHKNERPLALEAKALRLSGKLLDLCLESAKQKTSQTGEELAKDILYSGRAHAKMREIIQAQGGDPDVESTDLHPGRHHKEVTARKKGRVTGIDNKQMSIICRILGCPTDKSAGLYANRRLEDQVDRNDILCTLYSSDKWRLEEACQTMNHVPIYTVS</sequence>
<reference evidence="4 5" key="1">
    <citation type="journal article" date="2015" name="Nature">
        <title>rRNA introns, odd ribosomes, and small enigmatic genomes across a large radiation of phyla.</title>
        <authorList>
            <person name="Brown C.T."/>
            <person name="Hug L.A."/>
            <person name="Thomas B.C."/>
            <person name="Sharon I."/>
            <person name="Castelle C.J."/>
            <person name="Singh A."/>
            <person name="Wilkins M.J."/>
            <person name="Williams K.H."/>
            <person name="Banfield J.F."/>
        </authorList>
    </citation>
    <scope>NUCLEOTIDE SEQUENCE [LARGE SCALE GENOMIC DNA]</scope>
</reference>